<feature type="domain" description="RNA polymerase sigma-70 region 2" evidence="7">
    <location>
        <begin position="16"/>
        <end position="82"/>
    </location>
</feature>
<name>A0A8T8HZ21_9PSEU</name>
<evidence type="ECO:0000259" key="7">
    <source>
        <dbReference type="Pfam" id="PF04542"/>
    </source>
</evidence>
<dbReference type="InterPro" id="IPR000838">
    <property type="entry name" value="RNA_pol_sigma70_ECF_CS"/>
</dbReference>
<dbReference type="InterPro" id="IPR007627">
    <property type="entry name" value="RNA_pol_sigma70_r2"/>
</dbReference>
<dbReference type="Proteomes" id="UP001195724">
    <property type="component" value="Unassembled WGS sequence"/>
</dbReference>
<keyword evidence="5 6" id="KW-0804">Transcription</keyword>
<dbReference type="Gene3D" id="1.10.10.10">
    <property type="entry name" value="Winged helix-like DNA-binding domain superfamily/Winged helix DNA-binding domain"/>
    <property type="match status" value="1"/>
</dbReference>
<dbReference type="Gene3D" id="1.10.1740.10">
    <property type="match status" value="1"/>
</dbReference>
<dbReference type="InterPro" id="IPR013325">
    <property type="entry name" value="RNA_pol_sigma_r2"/>
</dbReference>
<dbReference type="InterPro" id="IPR039425">
    <property type="entry name" value="RNA_pol_sigma-70-like"/>
</dbReference>
<reference evidence="10" key="2">
    <citation type="submission" date="2021-04" db="EMBL/GenBank/DDBJ databases">
        <title>Saccharothrix algeriensis WGS.</title>
        <authorList>
            <person name="Stuskova K."/>
            <person name="Hakalova E."/>
            <person name="Tebbal A.B."/>
            <person name="Eichmeier A."/>
        </authorList>
    </citation>
    <scope>NUCLEOTIDE SEQUENCE</scope>
    <source>
        <strain evidence="10">NRRL B-24137</strain>
    </source>
</reference>
<dbReference type="InterPro" id="IPR036388">
    <property type="entry name" value="WH-like_DNA-bd_sf"/>
</dbReference>
<keyword evidence="12" id="KW-1185">Reference proteome</keyword>
<dbReference type="InterPro" id="IPR013324">
    <property type="entry name" value="RNA_pol_sigma_r3/r4-like"/>
</dbReference>
<dbReference type="Pfam" id="PF04545">
    <property type="entry name" value="Sigma70_r4"/>
    <property type="match status" value="1"/>
</dbReference>
<dbReference type="RefSeq" id="WP_204840405.1">
    <property type="nucleotide sequence ID" value="NZ_JAFBCL010000001.1"/>
</dbReference>
<evidence type="ECO:0000256" key="6">
    <source>
        <dbReference type="RuleBase" id="RU000716"/>
    </source>
</evidence>
<evidence type="ECO:0000313" key="10">
    <source>
        <dbReference type="EMBL" id="QTR03629.1"/>
    </source>
</evidence>
<evidence type="ECO:0000259" key="8">
    <source>
        <dbReference type="Pfam" id="PF04545"/>
    </source>
</evidence>
<evidence type="ECO:0000313" key="12">
    <source>
        <dbReference type="Proteomes" id="UP001195724"/>
    </source>
</evidence>
<dbReference type="PANTHER" id="PTHR43133:SF50">
    <property type="entry name" value="ECF RNA POLYMERASE SIGMA FACTOR SIGM"/>
    <property type="match status" value="1"/>
</dbReference>
<dbReference type="InterPro" id="IPR014284">
    <property type="entry name" value="RNA_pol_sigma-70_dom"/>
</dbReference>
<gene>
    <name evidence="10" type="ORF">J7S33_00780</name>
    <name evidence="9" type="ORF">JOE68_000146</name>
</gene>
<comment type="similarity">
    <text evidence="1 6">Belongs to the sigma-70 factor family. ECF subfamily.</text>
</comment>
<evidence type="ECO:0000256" key="5">
    <source>
        <dbReference type="ARBA" id="ARBA00023163"/>
    </source>
</evidence>
<sequence>MVARSLAGDVEAFGDLVRQHHAAAVRLARLLGAGSDADDVAQDAFVRAYQGLGGFRPGSSFRPWLLRIVANLARNAHRSSGRRADLASRFAALHGRPEAPPDGEPEEVAVADERRRLLWGALWRLNERERLVLTCRYLLELTEAETAKVLRLPRGTVKSRSARALARLRALLGAERDSEVSGRA</sequence>
<dbReference type="GO" id="GO:0016987">
    <property type="term" value="F:sigma factor activity"/>
    <property type="evidence" value="ECO:0007669"/>
    <property type="project" value="UniProtKB-KW"/>
</dbReference>
<dbReference type="PROSITE" id="PS01063">
    <property type="entry name" value="SIGMA70_ECF"/>
    <property type="match status" value="1"/>
</dbReference>
<feature type="domain" description="RNA polymerase sigma-70 region 4" evidence="8">
    <location>
        <begin position="121"/>
        <end position="170"/>
    </location>
</feature>
<dbReference type="Pfam" id="PF04542">
    <property type="entry name" value="Sigma70_r2"/>
    <property type="match status" value="1"/>
</dbReference>
<evidence type="ECO:0000313" key="11">
    <source>
        <dbReference type="Proteomes" id="UP000671828"/>
    </source>
</evidence>
<evidence type="ECO:0000256" key="1">
    <source>
        <dbReference type="ARBA" id="ARBA00010641"/>
    </source>
</evidence>
<dbReference type="InterPro" id="IPR007630">
    <property type="entry name" value="RNA_pol_sigma70_r4"/>
</dbReference>
<dbReference type="SUPFAM" id="SSF88946">
    <property type="entry name" value="Sigma2 domain of RNA polymerase sigma factors"/>
    <property type="match status" value="1"/>
</dbReference>
<evidence type="ECO:0000256" key="4">
    <source>
        <dbReference type="ARBA" id="ARBA00023125"/>
    </source>
</evidence>
<organism evidence="10 11">
    <name type="scientific">Saccharothrix algeriensis</name>
    <dbReference type="NCBI Taxonomy" id="173560"/>
    <lineage>
        <taxon>Bacteria</taxon>
        <taxon>Bacillati</taxon>
        <taxon>Actinomycetota</taxon>
        <taxon>Actinomycetes</taxon>
        <taxon>Pseudonocardiales</taxon>
        <taxon>Pseudonocardiaceae</taxon>
        <taxon>Saccharothrix</taxon>
    </lineage>
</organism>
<protein>
    <recommendedName>
        <fullName evidence="6">RNA polymerase sigma factor</fullName>
    </recommendedName>
</protein>
<dbReference type="NCBIfam" id="TIGR02937">
    <property type="entry name" value="sigma70-ECF"/>
    <property type="match status" value="1"/>
</dbReference>
<dbReference type="SUPFAM" id="SSF88659">
    <property type="entry name" value="Sigma3 and sigma4 domains of RNA polymerase sigma factors"/>
    <property type="match status" value="1"/>
</dbReference>
<reference evidence="9 12" key="1">
    <citation type="submission" date="2021-01" db="EMBL/GenBank/DDBJ databases">
        <title>Sequencing the genomes of 1000 actinobacteria strains.</title>
        <authorList>
            <person name="Klenk H.-P."/>
        </authorList>
    </citation>
    <scope>NUCLEOTIDE SEQUENCE [LARGE SCALE GENOMIC DNA]</scope>
    <source>
        <strain evidence="9 12">DSM 44581</strain>
    </source>
</reference>
<evidence type="ECO:0000313" key="9">
    <source>
        <dbReference type="EMBL" id="MBM7809281.1"/>
    </source>
</evidence>
<keyword evidence="4 6" id="KW-0238">DNA-binding</keyword>
<dbReference type="EMBL" id="JAFBCL010000001">
    <property type="protein sequence ID" value="MBM7809281.1"/>
    <property type="molecule type" value="Genomic_DNA"/>
</dbReference>
<accession>A0A8T8HZ21</accession>
<dbReference type="AlphaFoldDB" id="A0A8T8HZ21"/>
<evidence type="ECO:0000256" key="3">
    <source>
        <dbReference type="ARBA" id="ARBA00023082"/>
    </source>
</evidence>
<dbReference type="GO" id="GO:0006352">
    <property type="term" value="P:DNA-templated transcription initiation"/>
    <property type="evidence" value="ECO:0007669"/>
    <property type="project" value="InterPro"/>
</dbReference>
<dbReference type="PANTHER" id="PTHR43133">
    <property type="entry name" value="RNA POLYMERASE ECF-TYPE SIGMA FACTO"/>
    <property type="match status" value="1"/>
</dbReference>
<dbReference type="Proteomes" id="UP000671828">
    <property type="component" value="Chromosome"/>
</dbReference>
<keyword evidence="3 6" id="KW-0731">Sigma factor</keyword>
<dbReference type="EMBL" id="CP072788">
    <property type="protein sequence ID" value="QTR03629.1"/>
    <property type="molecule type" value="Genomic_DNA"/>
</dbReference>
<dbReference type="GO" id="GO:0003677">
    <property type="term" value="F:DNA binding"/>
    <property type="evidence" value="ECO:0007669"/>
    <property type="project" value="UniProtKB-KW"/>
</dbReference>
<proteinExistence type="inferred from homology"/>
<evidence type="ECO:0000256" key="2">
    <source>
        <dbReference type="ARBA" id="ARBA00023015"/>
    </source>
</evidence>
<keyword evidence="2 6" id="KW-0805">Transcription regulation</keyword>